<dbReference type="Gene3D" id="2.60.40.2880">
    <property type="entry name" value="MmpS1-5, C-terminal soluble domain"/>
    <property type="match status" value="1"/>
</dbReference>
<accession>A0ABT5GGZ3</accession>
<evidence type="ECO:0000313" key="2">
    <source>
        <dbReference type="EMBL" id="MDC5697529.1"/>
    </source>
</evidence>
<reference evidence="2 3" key="1">
    <citation type="submission" date="2022-11" db="EMBL/GenBank/DDBJ databases">
        <title>Anaerobic phenanthrene biodegradation by a DNRA strain PheN6.</title>
        <authorList>
            <person name="Zhang Z."/>
        </authorList>
    </citation>
    <scope>NUCLEOTIDE SEQUENCE [LARGE SCALE GENOMIC DNA]</scope>
    <source>
        <strain evidence="2 3">PheN6</strain>
    </source>
</reference>
<dbReference type="RefSeq" id="WP_272462105.1">
    <property type="nucleotide sequence ID" value="NZ_JAPFQL010000036.1"/>
</dbReference>
<evidence type="ECO:0000313" key="3">
    <source>
        <dbReference type="Proteomes" id="UP001150259"/>
    </source>
</evidence>
<evidence type="ECO:0000256" key="1">
    <source>
        <dbReference type="SAM" id="MobiDB-lite"/>
    </source>
</evidence>
<sequence length="221" mass="23098">MDPRPAAPDPHHDRHVAFPEETPVASSLPPTAWAPAPHLPPLPPPTTPTPPRHRPRGRAAWLVLAAFFALPVMGNVAFSDGPDSMTNAGSVEWHAPPPDWGEDDTTQIKDVTYVEDGMVAGIQPGLEAQAVPPGATSFRVEVAGDDDYATMVVLAKADDSLVPGTPLPFAVDVLMEEPGALLSVVARGASGAAELQCRVYADGVLVAVRSGTGSAECLLPR</sequence>
<dbReference type="EMBL" id="JAPFQL010000036">
    <property type="protein sequence ID" value="MDC5697529.1"/>
    <property type="molecule type" value="Genomic_DNA"/>
</dbReference>
<proteinExistence type="predicted"/>
<feature type="compositionally biased region" description="Basic and acidic residues" evidence="1">
    <location>
        <begin position="1"/>
        <end position="18"/>
    </location>
</feature>
<feature type="region of interest" description="Disordered" evidence="1">
    <location>
        <begin position="1"/>
        <end position="55"/>
    </location>
</feature>
<name>A0ABT5GGZ3_9MICO</name>
<comment type="caution">
    <text evidence="2">The sequence shown here is derived from an EMBL/GenBank/DDBJ whole genome shotgun (WGS) entry which is preliminary data.</text>
</comment>
<keyword evidence="3" id="KW-1185">Reference proteome</keyword>
<organism evidence="2 3">
    <name type="scientific">Intrasporangium calvum</name>
    <dbReference type="NCBI Taxonomy" id="53358"/>
    <lineage>
        <taxon>Bacteria</taxon>
        <taxon>Bacillati</taxon>
        <taxon>Actinomycetota</taxon>
        <taxon>Actinomycetes</taxon>
        <taxon>Micrococcales</taxon>
        <taxon>Intrasporangiaceae</taxon>
        <taxon>Intrasporangium</taxon>
    </lineage>
</organism>
<protein>
    <submittedName>
        <fullName evidence="2">Uncharacterized protein</fullName>
    </submittedName>
</protein>
<feature type="compositionally biased region" description="Pro residues" evidence="1">
    <location>
        <begin position="37"/>
        <end position="50"/>
    </location>
</feature>
<gene>
    <name evidence="2" type="ORF">OO014_09690</name>
</gene>
<dbReference type="Proteomes" id="UP001150259">
    <property type="component" value="Unassembled WGS sequence"/>
</dbReference>
<dbReference type="InterPro" id="IPR038468">
    <property type="entry name" value="MmpS_C"/>
</dbReference>